<protein>
    <submittedName>
        <fullName evidence="6">TetR/AcrR family transcriptional regulator</fullName>
    </submittedName>
</protein>
<dbReference type="GO" id="GO:0000976">
    <property type="term" value="F:transcription cis-regulatory region binding"/>
    <property type="evidence" value="ECO:0007669"/>
    <property type="project" value="TreeGrafter"/>
</dbReference>
<evidence type="ECO:0000256" key="2">
    <source>
        <dbReference type="ARBA" id="ARBA00023125"/>
    </source>
</evidence>
<accession>A0A4R5W8I3</accession>
<reference evidence="6 7" key="1">
    <citation type="submission" date="2019-01" db="EMBL/GenBank/DDBJ databases">
        <title>High-quality-draft genome sequences of five non-tuberculosis mycobacteriaceae isolated from a nosocomial environment.</title>
        <authorList>
            <person name="Tiago I."/>
            <person name="Alarico S."/>
            <person name="Pereira S.G."/>
            <person name="Coelho C."/>
            <person name="Maranha A."/>
            <person name="Empadinhas N."/>
        </authorList>
    </citation>
    <scope>NUCLEOTIDE SEQUENCE [LARGE SCALE GENOMIC DNA]</scope>
    <source>
        <strain evidence="6 7">24AIII</strain>
    </source>
</reference>
<feature type="domain" description="HTH tetR-type" evidence="5">
    <location>
        <begin position="26"/>
        <end position="86"/>
    </location>
</feature>
<keyword evidence="2 4" id="KW-0238">DNA-binding</keyword>
<evidence type="ECO:0000256" key="3">
    <source>
        <dbReference type="ARBA" id="ARBA00023163"/>
    </source>
</evidence>
<dbReference type="InterPro" id="IPR050109">
    <property type="entry name" value="HTH-type_TetR-like_transc_reg"/>
</dbReference>
<keyword evidence="3" id="KW-0804">Transcription</keyword>
<sequence length="221" mass="23727">MEARRAEDVEDVVAARKVLTRAESQAQTRQELLDAAEQQFYANGYHATSLAAIAAEAGRTIGAVYSNFEGKEALCLEVIRNRSMAELNQLLGPLVAAGVSTDDRLAALASWWARIGAEPNLVVLTAEYVTSTFHDPEQLGKAREALERFKESTRVLLEDAVPEGVPADHPLMDDAIEVAVATGAGIAMAQALGTIDAERGAALMVANMRLWFDALTTGKSE</sequence>
<organism evidence="6 7">
    <name type="scientific">Mycolicibacterium mucogenicum</name>
    <name type="common">Mycobacterium mucogenicum</name>
    <dbReference type="NCBI Taxonomy" id="56689"/>
    <lineage>
        <taxon>Bacteria</taxon>
        <taxon>Bacillati</taxon>
        <taxon>Actinomycetota</taxon>
        <taxon>Actinomycetes</taxon>
        <taxon>Mycobacteriales</taxon>
        <taxon>Mycobacteriaceae</taxon>
        <taxon>Mycolicibacterium</taxon>
    </lineage>
</organism>
<evidence type="ECO:0000259" key="5">
    <source>
        <dbReference type="PROSITE" id="PS50977"/>
    </source>
</evidence>
<keyword evidence="1" id="KW-0805">Transcription regulation</keyword>
<dbReference type="Gene3D" id="1.10.357.10">
    <property type="entry name" value="Tetracycline Repressor, domain 2"/>
    <property type="match status" value="1"/>
</dbReference>
<comment type="caution">
    <text evidence="6">The sequence shown here is derived from an EMBL/GenBank/DDBJ whole genome shotgun (WGS) entry which is preliminary data.</text>
</comment>
<evidence type="ECO:0000256" key="4">
    <source>
        <dbReference type="PROSITE-ProRule" id="PRU00335"/>
    </source>
</evidence>
<dbReference type="GO" id="GO:0003700">
    <property type="term" value="F:DNA-binding transcription factor activity"/>
    <property type="evidence" value="ECO:0007669"/>
    <property type="project" value="TreeGrafter"/>
</dbReference>
<dbReference type="EMBL" id="SDLO01000026">
    <property type="protein sequence ID" value="TDK85240.1"/>
    <property type="molecule type" value="Genomic_DNA"/>
</dbReference>
<evidence type="ECO:0000256" key="1">
    <source>
        <dbReference type="ARBA" id="ARBA00023015"/>
    </source>
</evidence>
<name>A0A4R5W8I3_MYCMU</name>
<dbReference type="PROSITE" id="PS50977">
    <property type="entry name" value="HTH_TETR_2"/>
    <property type="match status" value="1"/>
</dbReference>
<proteinExistence type="predicted"/>
<dbReference type="PRINTS" id="PR00455">
    <property type="entry name" value="HTHTETR"/>
</dbReference>
<gene>
    <name evidence="6" type="ORF">EUA03_23170</name>
</gene>
<dbReference type="SUPFAM" id="SSF46689">
    <property type="entry name" value="Homeodomain-like"/>
    <property type="match status" value="1"/>
</dbReference>
<evidence type="ECO:0000313" key="7">
    <source>
        <dbReference type="Proteomes" id="UP000294929"/>
    </source>
</evidence>
<feature type="DNA-binding region" description="H-T-H motif" evidence="4">
    <location>
        <begin position="49"/>
        <end position="68"/>
    </location>
</feature>
<dbReference type="PANTHER" id="PTHR30055:SF234">
    <property type="entry name" value="HTH-TYPE TRANSCRIPTIONAL REGULATOR BETI"/>
    <property type="match status" value="1"/>
</dbReference>
<dbReference type="InterPro" id="IPR001647">
    <property type="entry name" value="HTH_TetR"/>
</dbReference>
<evidence type="ECO:0000313" key="6">
    <source>
        <dbReference type="EMBL" id="TDK85240.1"/>
    </source>
</evidence>
<dbReference type="Pfam" id="PF00440">
    <property type="entry name" value="TetR_N"/>
    <property type="match status" value="1"/>
</dbReference>
<dbReference type="AlphaFoldDB" id="A0A4R5W8I3"/>
<dbReference type="PANTHER" id="PTHR30055">
    <property type="entry name" value="HTH-TYPE TRANSCRIPTIONAL REGULATOR RUTR"/>
    <property type="match status" value="1"/>
</dbReference>
<dbReference type="Proteomes" id="UP000294929">
    <property type="component" value="Unassembled WGS sequence"/>
</dbReference>
<dbReference type="InterPro" id="IPR009057">
    <property type="entry name" value="Homeodomain-like_sf"/>
</dbReference>